<keyword evidence="2" id="KW-0472">Membrane</keyword>
<feature type="signal peptide" evidence="3">
    <location>
        <begin position="1"/>
        <end position="23"/>
    </location>
</feature>
<sequence length="309" mass="32451">MPFTLSFSRALATATLLISLSSAQQCYYPDGSPSTDTPCSTNGDSACCSSSSFCMDNGLCFGGGIVSRGSCTDKTWGSEACTGYCKTDSPSGSIALTPCADNGGSSSFVCGFNATACDSNTGVFTMSGGGSFVLRPAQVQALIEPVLNSSTAASASQTTVTSCPSNSPKPEGTYTAAQMAGLGCGLGLPLLFAICAAGFLFLREKGWRRDSIIEPDSYNFRPPPPIHIQHPTFGSAPVSRDGSEVGSMQTMTTNGGPEHLHSFLDRYQAMNEKTGRVPVHRVELDGSPVSFDRRREMGERATIQEGNRF</sequence>
<gene>
    <name evidence="4" type="ORF">PRZ48_014444</name>
</gene>
<keyword evidence="3" id="KW-0732">Signal</keyword>
<evidence type="ECO:0000256" key="1">
    <source>
        <dbReference type="SAM" id="MobiDB-lite"/>
    </source>
</evidence>
<evidence type="ECO:0000256" key="2">
    <source>
        <dbReference type="SAM" id="Phobius"/>
    </source>
</evidence>
<evidence type="ECO:0000313" key="5">
    <source>
        <dbReference type="Proteomes" id="UP001305779"/>
    </source>
</evidence>
<dbReference type="EMBL" id="JAXOVC010000014">
    <property type="protein sequence ID" value="KAK4494146.1"/>
    <property type="molecule type" value="Genomic_DNA"/>
</dbReference>
<feature type="region of interest" description="Disordered" evidence="1">
    <location>
        <begin position="236"/>
        <end position="257"/>
    </location>
</feature>
<dbReference type="Proteomes" id="UP001305779">
    <property type="component" value="Unassembled WGS sequence"/>
</dbReference>
<feature type="chain" id="PRO_5046575580" evidence="3">
    <location>
        <begin position="24"/>
        <end position="309"/>
    </location>
</feature>
<keyword evidence="2" id="KW-0812">Transmembrane</keyword>
<comment type="caution">
    <text evidence="4">The sequence shown here is derived from an EMBL/GenBank/DDBJ whole genome shotgun (WGS) entry which is preliminary data.</text>
</comment>
<feature type="compositionally biased region" description="Polar residues" evidence="1">
    <location>
        <begin position="246"/>
        <end position="255"/>
    </location>
</feature>
<name>A0ABR0DY96_ZASCE</name>
<feature type="transmembrane region" description="Helical" evidence="2">
    <location>
        <begin position="179"/>
        <end position="202"/>
    </location>
</feature>
<organism evidence="4 5">
    <name type="scientific">Zasmidium cellare</name>
    <name type="common">Wine cellar mold</name>
    <name type="synonym">Racodium cellare</name>
    <dbReference type="NCBI Taxonomy" id="395010"/>
    <lineage>
        <taxon>Eukaryota</taxon>
        <taxon>Fungi</taxon>
        <taxon>Dikarya</taxon>
        <taxon>Ascomycota</taxon>
        <taxon>Pezizomycotina</taxon>
        <taxon>Dothideomycetes</taxon>
        <taxon>Dothideomycetidae</taxon>
        <taxon>Mycosphaerellales</taxon>
        <taxon>Mycosphaerellaceae</taxon>
        <taxon>Zasmidium</taxon>
    </lineage>
</organism>
<evidence type="ECO:0000256" key="3">
    <source>
        <dbReference type="SAM" id="SignalP"/>
    </source>
</evidence>
<reference evidence="4 5" key="1">
    <citation type="journal article" date="2023" name="G3 (Bethesda)">
        <title>A chromosome-level genome assembly of Zasmidium syzygii isolated from banana leaves.</title>
        <authorList>
            <person name="van Westerhoven A.C."/>
            <person name="Mehrabi R."/>
            <person name="Talebi R."/>
            <person name="Steentjes M.B.F."/>
            <person name="Corcolon B."/>
            <person name="Chong P.A."/>
            <person name="Kema G.H.J."/>
            <person name="Seidl M.F."/>
        </authorList>
    </citation>
    <scope>NUCLEOTIDE SEQUENCE [LARGE SCALE GENOMIC DNA]</scope>
    <source>
        <strain evidence="4 5">P124</strain>
    </source>
</reference>
<accession>A0ABR0DY96</accession>
<keyword evidence="2" id="KW-1133">Transmembrane helix</keyword>
<keyword evidence="5" id="KW-1185">Reference proteome</keyword>
<evidence type="ECO:0000313" key="4">
    <source>
        <dbReference type="EMBL" id="KAK4494146.1"/>
    </source>
</evidence>
<proteinExistence type="predicted"/>
<protein>
    <submittedName>
        <fullName evidence="4">Uncharacterized protein</fullName>
    </submittedName>
</protein>